<evidence type="ECO:0000256" key="5">
    <source>
        <dbReference type="ARBA" id="ARBA00022842"/>
    </source>
</evidence>
<dbReference type="InterPro" id="IPR051600">
    <property type="entry name" value="Beta-PGM-like"/>
</dbReference>
<keyword evidence="12" id="KW-1185">Reference proteome</keyword>
<evidence type="ECO:0000256" key="10">
    <source>
        <dbReference type="ARBA" id="ARBA00044991"/>
    </source>
</evidence>
<keyword evidence="4" id="KW-0479">Metal-binding</keyword>
<dbReference type="InterPro" id="IPR023198">
    <property type="entry name" value="PGP-like_dom2"/>
</dbReference>
<dbReference type="Proteomes" id="UP000461585">
    <property type="component" value="Unassembled WGS sequence"/>
</dbReference>
<dbReference type="SUPFAM" id="SSF56784">
    <property type="entry name" value="HAD-like"/>
    <property type="match status" value="1"/>
</dbReference>
<accession>A0A7X5HW73</accession>
<dbReference type="SFLD" id="SFLDS00003">
    <property type="entry name" value="Haloacid_Dehalogenase"/>
    <property type="match status" value="1"/>
</dbReference>
<evidence type="ECO:0000256" key="2">
    <source>
        <dbReference type="ARBA" id="ARBA00006171"/>
    </source>
</evidence>
<evidence type="ECO:0000256" key="8">
    <source>
        <dbReference type="ARBA" id="ARBA00044926"/>
    </source>
</evidence>
<organism evidence="11 12">
    <name type="scientific">Anaerotalea alkaliphila</name>
    <dbReference type="NCBI Taxonomy" id="2662126"/>
    <lineage>
        <taxon>Bacteria</taxon>
        <taxon>Bacillati</taxon>
        <taxon>Bacillota</taxon>
        <taxon>Clostridia</taxon>
        <taxon>Eubacteriales</taxon>
        <taxon>Anaerotalea</taxon>
    </lineage>
</organism>
<evidence type="ECO:0000256" key="1">
    <source>
        <dbReference type="ARBA" id="ARBA00001946"/>
    </source>
</evidence>
<dbReference type="Gene3D" id="1.10.150.240">
    <property type="entry name" value="Putative phosphatase, domain 2"/>
    <property type="match status" value="1"/>
</dbReference>
<dbReference type="InterPro" id="IPR010976">
    <property type="entry name" value="B-phosphoglucomutase_hydrolase"/>
</dbReference>
<evidence type="ECO:0000256" key="9">
    <source>
        <dbReference type="ARBA" id="ARBA00044968"/>
    </source>
</evidence>
<dbReference type="EMBL" id="JAAEEH010000020">
    <property type="protein sequence ID" value="NDL67738.1"/>
    <property type="molecule type" value="Genomic_DNA"/>
</dbReference>
<proteinExistence type="inferred from homology"/>
<dbReference type="SFLD" id="SFLDG01129">
    <property type="entry name" value="C1.5:_HAD__Beta-PGM__Phosphata"/>
    <property type="match status" value="1"/>
</dbReference>
<gene>
    <name evidence="11" type="ORF">GXN74_08310</name>
</gene>
<name>A0A7X5HW73_9FIRM</name>
<reference evidence="11 12" key="1">
    <citation type="submission" date="2020-01" db="EMBL/GenBank/DDBJ databases">
        <title>Anaeroalcalibacter tamaniensis gen. nov., sp. nov., moderately halophilic strictly anaerobic fermenter bacterium from mud volcano of Taman peninsula.</title>
        <authorList>
            <person name="Frolova A."/>
            <person name="Merkel A.Y."/>
            <person name="Slobodkin A.I."/>
        </authorList>
    </citation>
    <scope>NUCLEOTIDE SEQUENCE [LARGE SCALE GENOMIC DNA]</scope>
    <source>
        <strain evidence="11 12">F-3ap</strain>
    </source>
</reference>
<dbReference type="EC" id="5.4.2.6" evidence="9"/>
<comment type="catalytic activity">
    <reaction evidence="8">
        <text>beta-D-glucose 1-phosphate = beta-D-glucose 6-phosphate</text>
        <dbReference type="Rhea" id="RHEA:20113"/>
        <dbReference type="ChEBI" id="CHEBI:57684"/>
        <dbReference type="ChEBI" id="CHEBI:58247"/>
        <dbReference type="EC" id="5.4.2.6"/>
    </reaction>
</comment>
<sequence length="213" mass="23864">MIEGFIFDMDGVLIDTEDCHFNAWVDVMKGEGIPVTLETYLEKIQVQGRRRAVENLMANPSEETIARLSAAKEEAYLREVDRKKEVVFGDARLFLEKCRDMGIPMGVASSSSLAVRMLERTGLLEFFPVVVGGGDVKRQKPEPDIFLEAARRLGIHPEHCVVFEDAKSGIEAAHRAGMHVVAVDRLHLLDPSERFLRMVNTLDDLSLEQLLGV</sequence>
<evidence type="ECO:0000256" key="7">
    <source>
        <dbReference type="ARBA" id="ARBA00023277"/>
    </source>
</evidence>
<evidence type="ECO:0000313" key="12">
    <source>
        <dbReference type="Proteomes" id="UP000461585"/>
    </source>
</evidence>
<keyword evidence="7" id="KW-0119">Carbohydrate metabolism</keyword>
<dbReference type="Gene3D" id="3.40.50.1000">
    <property type="entry name" value="HAD superfamily/HAD-like"/>
    <property type="match status" value="1"/>
</dbReference>
<comment type="cofactor">
    <cofactor evidence="1">
        <name>Mg(2+)</name>
        <dbReference type="ChEBI" id="CHEBI:18420"/>
    </cofactor>
</comment>
<dbReference type="NCBIfam" id="TIGR02009">
    <property type="entry name" value="PGMB-YQAB-SF"/>
    <property type="match status" value="1"/>
</dbReference>
<evidence type="ECO:0000313" key="11">
    <source>
        <dbReference type="EMBL" id="NDL67738.1"/>
    </source>
</evidence>
<dbReference type="NCBIfam" id="TIGR01549">
    <property type="entry name" value="HAD-SF-IA-v1"/>
    <property type="match status" value="1"/>
</dbReference>
<dbReference type="GO" id="GO:0046872">
    <property type="term" value="F:metal ion binding"/>
    <property type="evidence" value="ECO:0007669"/>
    <property type="project" value="UniProtKB-KW"/>
</dbReference>
<keyword evidence="3" id="KW-0597">Phosphoprotein</keyword>
<dbReference type="PRINTS" id="PR00413">
    <property type="entry name" value="HADHALOGNASE"/>
</dbReference>
<dbReference type="GO" id="GO:0008801">
    <property type="term" value="F:beta-phosphoglucomutase activity"/>
    <property type="evidence" value="ECO:0007669"/>
    <property type="project" value="UniProtKB-EC"/>
</dbReference>
<dbReference type="PANTHER" id="PTHR46193">
    <property type="entry name" value="6-PHOSPHOGLUCONATE PHOSPHATASE"/>
    <property type="match status" value="1"/>
</dbReference>
<dbReference type="RefSeq" id="WP_162370466.1">
    <property type="nucleotide sequence ID" value="NZ_JAAEEH010000020.1"/>
</dbReference>
<dbReference type="InterPro" id="IPR006439">
    <property type="entry name" value="HAD-SF_hydro_IA"/>
</dbReference>
<evidence type="ECO:0000256" key="4">
    <source>
        <dbReference type="ARBA" id="ARBA00022723"/>
    </source>
</evidence>
<dbReference type="CDD" id="cd07505">
    <property type="entry name" value="HAD_BPGM-like"/>
    <property type="match status" value="1"/>
</dbReference>
<comment type="similarity">
    <text evidence="2">Belongs to the HAD-like hydrolase superfamily. CbbY/CbbZ/Gph/YieH family.</text>
</comment>
<dbReference type="SFLD" id="SFLDG01135">
    <property type="entry name" value="C1.5.6:_HAD__Beta-PGM__Phospha"/>
    <property type="match status" value="1"/>
</dbReference>
<evidence type="ECO:0000256" key="6">
    <source>
        <dbReference type="ARBA" id="ARBA00023235"/>
    </source>
</evidence>
<keyword evidence="5" id="KW-0460">Magnesium</keyword>
<dbReference type="Pfam" id="PF00702">
    <property type="entry name" value="Hydrolase"/>
    <property type="match status" value="1"/>
</dbReference>
<dbReference type="InterPro" id="IPR036412">
    <property type="entry name" value="HAD-like_sf"/>
</dbReference>
<dbReference type="InterPro" id="IPR023214">
    <property type="entry name" value="HAD_sf"/>
</dbReference>
<evidence type="ECO:0000256" key="3">
    <source>
        <dbReference type="ARBA" id="ARBA00022553"/>
    </source>
</evidence>
<comment type="caution">
    <text evidence="11">The sequence shown here is derived from an EMBL/GenBank/DDBJ whole genome shotgun (WGS) entry which is preliminary data.</text>
</comment>
<protein>
    <recommendedName>
        <fullName evidence="10">Beta-phosphoglucomutase</fullName>
        <ecNumber evidence="9">5.4.2.6</ecNumber>
    </recommendedName>
</protein>
<keyword evidence="6" id="KW-0413">Isomerase</keyword>
<dbReference type="PANTHER" id="PTHR46193:SF18">
    <property type="entry name" value="HEXITOL PHOSPHATASE B"/>
    <property type="match status" value="1"/>
</dbReference>
<dbReference type="AlphaFoldDB" id="A0A7X5HW73"/>
<dbReference type="NCBIfam" id="TIGR01509">
    <property type="entry name" value="HAD-SF-IA-v3"/>
    <property type="match status" value="1"/>
</dbReference>